<sequence length="306" mass="33049">MSGRSYPESNMYRDETRRPTLPSVRDLFPDELSRSPRPPVSPQPPWILSNAHPSDGAGHSRPPSSAGYASHSGGSLLGPGLQRASSSAAHRPSLSRGSRPDTHSTTSTFLRPTHDNANYPLSRSNSSHQPSTYRPSGDIAQRGPGHDYSPHHRSSTLHTSQHQEHPCTQYPPQITAGPSSGAQYPLGQARFPGVHSHHHRQDSQETTPGSSGMPGGSAHPSAIQQSSALKYECDYCGKGFSRPSSLKIHLNSHTGEKPFLCTFEGCGRSFSVLSNMRRHARVHAPAGNQHDGSSDEMSDTHSRSGH</sequence>
<name>A0ACB8BXK8_9AGAM</name>
<keyword evidence="2" id="KW-1185">Reference proteome</keyword>
<evidence type="ECO:0000313" key="2">
    <source>
        <dbReference type="Proteomes" id="UP000790709"/>
    </source>
</evidence>
<reference evidence="1" key="1">
    <citation type="journal article" date="2021" name="New Phytol.">
        <title>Evolutionary innovations through gain and loss of genes in the ectomycorrhizal Boletales.</title>
        <authorList>
            <person name="Wu G."/>
            <person name="Miyauchi S."/>
            <person name="Morin E."/>
            <person name="Kuo A."/>
            <person name="Drula E."/>
            <person name="Varga T."/>
            <person name="Kohler A."/>
            <person name="Feng B."/>
            <person name="Cao Y."/>
            <person name="Lipzen A."/>
            <person name="Daum C."/>
            <person name="Hundley H."/>
            <person name="Pangilinan J."/>
            <person name="Johnson J."/>
            <person name="Barry K."/>
            <person name="LaButti K."/>
            <person name="Ng V."/>
            <person name="Ahrendt S."/>
            <person name="Min B."/>
            <person name="Choi I.G."/>
            <person name="Park H."/>
            <person name="Plett J.M."/>
            <person name="Magnuson J."/>
            <person name="Spatafora J.W."/>
            <person name="Nagy L.G."/>
            <person name="Henrissat B."/>
            <person name="Grigoriev I.V."/>
            <person name="Yang Z.L."/>
            <person name="Xu J."/>
            <person name="Martin F.M."/>
        </authorList>
    </citation>
    <scope>NUCLEOTIDE SEQUENCE</scope>
    <source>
        <strain evidence="1">KUC20120723A-06</strain>
    </source>
</reference>
<proteinExistence type="predicted"/>
<evidence type="ECO:0000313" key="1">
    <source>
        <dbReference type="EMBL" id="KAH7929885.1"/>
    </source>
</evidence>
<organism evidence="1 2">
    <name type="scientific">Leucogyrophana mollusca</name>
    <dbReference type="NCBI Taxonomy" id="85980"/>
    <lineage>
        <taxon>Eukaryota</taxon>
        <taxon>Fungi</taxon>
        <taxon>Dikarya</taxon>
        <taxon>Basidiomycota</taxon>
        <taxon>Agaricomycotina</taxon>
        <taxon>Agaricomycetes</taxon>
        <taxon>Agaricomycetidae</taxon>
        <taxon>Boletales</taxon>
        <taxon>Boletales incertae sedis</taxon>
        <taxon>Leucogyrophana</taxon>
    </lineage>
</organism>
<dbReference type="EMBL" id="MU266337">
    <property type="protein sequence ID" value="KAH7929885.1"/>
    <property type="molecule type" value="Genomic_DNA"/>
</dbReference>
<comment type="caution">
    <text evidence="1">The sequence shown here is derived from an EMBL/GenBank/DDBJ whole genome shotgun (WGS) entry which is preliminary data.</text>
</comment>
<protein>
    <submittedName>
        <fullName evidence="1">Uncharacterized protein</fullName>
    </submittedName>
</protein>
<dbReference type="Proteomes" id="UP000790709">
    <property type="component" value="Unassembled WGS sequence"/>
</dbReference>
<gene>
    <name evidence="1" type="ORF">BV22DRAFT_102918</name>
</gene>
<accession>A0ACB8BXK8</accession>